<protein>
    <recommendedName>
        <fullName evidence="4">Protein kinase domain-containing protein</fullName>
    </recommendedName>
</protein>
<feature type="compositionally biased region" description="Polar residues" evidence="1">
    <location>
        <begin position="60"/>
        <end position="70"/>
    </location>
</feature>
<proteinExistence type="predicted"/>
<reference evidence="2" key="1">
    <citation type="submission" date="2022-11" db="EMBL/GenBank/DDBJ databases">
        <authorList>
            <person name="Petersen C."/>
        </authorList>
    </citation>
    <scope>NUCLEOTIDE SEQUENCE</scope>
    <source>
        <strain evidence="2">IBT 16849</strain>
    </source>
</reference>
<organism evidence="2 3">
    <name type="scientific">Penicillium cf. griseofulvum</name>
    <dbReference type="NCBI Taxonomy" id="2972120"/>
    <lineage>
        <taxon>Eukaryota</taxon>
        <taxon>Fungi</taxon>
        <taxon>Dikarya</taxon>
        <taxon>Ascomycota</taxon>
        <taxon>Pezizomycotina</taxon>
        <taxon>Eurotiomycetes</taxon>
        <taxon>Eurotiomycetidae</taxon>
        <taxon>Eurotiales</taxon>
        <taxon>Aspergillaceae</taxon>
        <taxon>Penicillium</taxon>
    </lineage>
</organism>
<name>A0A9W9M317_9EURO</name>
<evidence type="ECO:0008006" key="4">
    <source>
        <dbReference type="Google" id="ProtNLM"/>
    </source>
</evidence>
<dbReference type="OrthoDB" id="4062651at2759"/>
<keyword evidence="3" id="KW-1185">Reference proteome</keyword>
<feature type="region of interest" description="Disordered" evidence="1">
    <location>
        <begin position="29"/>
        <end position="73"/>
    </location>
</feature>
<gene>
    <name evidence="2" type="ORF">N7472_010397</name>
</gene>
<comment type="caution">
    <text evidence="2">The sequence shown here is derived from an EMBL/GenBank/DDBJ whole genome shotgun (WGS) entry which is preliminary data.</text>
</comment>
<dbReference type="Proteomes" id="UP001150879">
    <property type="component" value="Unassembled WGS sequence"/>
</dbReference>
<feature type="non-terminal residue" evidence="2">
    <location>
        <position position="1"/>
    </location>
</feature>
<evidence type="ECO:0000313" key="3">
    <source>
        <dbReference type="Proteomes" id="UP001150879"/>
    </source>
</evidence>
<dbReference type="EMBL" id="JAPQKP010000006">
    <property type="protein sequence ID" value="KAJ5185557.1"/>
    <property type="molecule type" value="Genomic_DNA"/>
</dbReference>
<sequence length="207" mass="22801">RSPIGSIIRPFDEKRVTKIQVDQVALVQQPLHKNNTEVSPATEPKLKPGPLQPGSRLNKRTATPSPSEPTSKVILGSSRDIALQGTSRLENSIGSDGFDTFKLYYECDLASTVAICVPCSGSRAARAIRRYPSKDADRILEILRSTSYKNVVFVLECFRTSDSLYTLSKFDPLTLDHVVACKAFLGQVELAAIMSQVYSSLILANRR</sequence>
<accession>A0A9W9M317</accession>
<dbReference type="AlphaFoldDB" id="A0A9W9M317"/>
<evidence type="ECO:0000256" key="1">
    <source>
        <dbReference type="SAM" id="MobiDB-lite"/>
    </source>
</evidence>
<reference evidence="2" key="2">
    <citation type="journal article" date="2023" name="IMA Fungus">
        <title>Comparative genomic study of the Penicillium genus elucidates a diverse pangenome and 15 lateral gene transfer events.</title>
        <authorList>
            <person name="Petersen C."/>
            <person name="Sorensen T."/>
            <person name="Nielsen M.R."/>
            <person name="Sondergaard T.E."/>
            <person name="Sorensen J.L."/>
            <person name="Fitzpatrick D.A."/>
            <person name="Frisvad J.C."/>
            <person name="Nielsen K.L."/>
        </authorList>
    </citation>
    <scope>NUCLEOTIDE SEQUENCE</scope>
    <source>
        <strain evidence="2">IBT 16849</strain>
    </source>
</reference>
<evidence type="ECO:0000313" key="2">
    <source>
        <dbReference type="EMBL" id="KAJ5185557.1"/>
    </source>
</evidence>